<proteinExistence type="predicted"/>
<dbReference type="Proteomes" id="UP000007463">
    <property type="component" value="Chromosome"/>
</dbReference>
<name>F2IJT9_FLUTR</name>
<evidence type="ECO:0000313" key="1">
    <source>
        <dbReference type="EMBL" id="AEA44998.1"/>
    </source>
</evidence>
<dbReference type="KEGG" id="fte:Fluta_3019"/>
<keyword evidence="2" id="KW-1185">Reference proteome</keyword>
<reference evidence="1 2" key="1">
    <citation type="journal article" date="2011" name="Stand. Genomic Sci.">
        <title>Complete genome sequence of the gliding freshwater bacterium Fluviicola taffensis type strain (RW262).</title>
        <authorList>
            <person name="Woyke T."/>
            <person name="Chertkov O."/>
            <person name="Lapidus A."/>
            <person name="Nolan M."/>
            <person name="Lucas S."/>
            <person name="Del Rio T.G."/>
            <person name="Tice H."/>
            <person name="Cheng J.F."/>
            <person name="Tapia R."/>
            <person name="Han C."/>
            <person name="Goodwin L."/>
            <person name="Pitluck S."/>
            <person name="Liolios K."/>
            <person name="Pagani I."/>
            <person name="Ivanova N."/>
            <person name="Huntemann M."/>
            <person name="Mavromatis K."/>
            <person name="Mikhailova N."/>
            <person name="Pati A."/>
            <person name="Chen A."/>
            <person name="Palaniappan K."/>
            <person name="Land M."/>
            <person name="Hauser L."/>
            <person name="Brambilla E.M."/>
            <person name="Rohde M."/>
            <person name="Mwirichia R."/>
            <person name="Sikorski J."/>
            <person name="Tindall B.J."/>
            <person name="Goker M."/>
            <person name="Bristow J."/>
            <person name="Eisen J.A."/>
            <person name="Markowitz V."/>
            <person name="Hugenholtz P."/>
            <person name="Klenk H.P."/>
            <person name="Kyrpides N.C."/>
        </authorList>
    </citation>
    <scope>NUCLEOTIDE SEQUENCE [LARGE SCALE GENOMIC DNA]</scope>
    <source>
        <strain evidence="2">DSM 16823 / RW262 / RW262</strain>
    </source>
</reference>
<accession>F2IJT9</accession>
<protein>
    <submittedName>
        <fullName evidence="1">Uncharacterized protein</fullName>
    </submittedName>
</protein>
<dbReference type="STRING" id="755732.Fluta_3019"/>
<gene>
    <name evidence="1" type="ordered locus">Fluta_3019</name>
</gene>
<dbReference type="AlphaFoldDB" id="F2IJT9"/>
<sequence length="115" mass="12947" precursor="true">MSLFRIKYGNILLLTLVMLVGIPCSMKRDLSQLLRPGSSDIALNGKTNPKTLCSSLYAQREGDQKVECKKAVLRVSLANDEPLREGLTSMISLPDLFSQQKEKIPSYLIFERFLI</sequence>
<dbReference type="EMBL" id="CP002542">
    <property type="protein sequence ID" value="AEA44998.1"/>
    <property type="molecule type" value="Genomic_DNA"/>
</dbReference>
<dbReference type="HOGENOM" id="CLU_2105368_0_0_10"/>
<evidence type="ECO:0000313" key="2">
    <source>
        <dbReference type="Proteomes" id="UP000007463"/>
    </source>
</evidence>
<reference evidence="2" key="2">
    <citation type="submission" date="2011-02" db="EMBL/GenBank/DDBJ databases">
        <title>The complete genome of Fluviicola taffensis DSM 16823.</title>
        <authorList>
            <consortium name="US DOE Joint Genome Institute (JGI-PGF)"/>
            <person name="Lucas S."/>
            <person name="Copeland A."/>
            <person name="Lapidus A."/>
            <person name="Bruce D."/>
            <person name="Goodwin L."/>
            <person name="Pitluck S."/>
            <person name="Kyrpides N."/>
            <person name="Mavromatis K."/>
            <person name="Ivanova N."/>
            <person name="Mikhailova N."/>
            <person name="Pagani I."/>
            <person name="Chertkov O."/>
            <person name="Detter J.C."/>
            <person name="Han C."/>
            <person name="Tapia R."/>
            <person name="Land M."/>
            <person name="Hauser L."/>
            <person name="Markowitz V."/>
            <person name="Cheng J.-F."/>
            <person name="Hugenholtz P."/>
            <person name="Woyke T."/>
            <person name="Wu D."/>
            <person name="Tindall B."/>
            <person name="Pomrenke H.G."/>
            <person name="Brambilla E."/>
            <person name="Klenk H.-P."/>
            <person name="Eisen J.A."/>
        </authorList>
    </citation>
    <scope>NUCLEOTIDE SEQUENCE [LARGE SCALE GENOMIC DNA]</scope>
    <source>
        <strain evidence="2">DSM 16823 / RW262 / RW262</strain>
    </source>
</reference>
<dbReference type="OrthoDB" id="1496074at2"/>
<dbReference type="RefSeq" id="WP_013687766.1">
    <property type="nucleotide sequence ID" value="NC_015321.1"/>
</dbReference>
<organism evidence="1 2">
    <name type="scientific">Fluviicola taffensis (strain DSM 16823 / NCIMB 13979 / RW262)</name>
    <dbReference type="NCBI Taxonomy" id="755732"/>
    <lineage>
        <taxon>Bacteria</taxon>
        <taxon>Pseudomonadati</taxon>
        <taxon>Bacteroidota</taxon>
        <taxon>Flavobacteriia</taxon>
        <taxon>Flavobacteriales</taxon>
        <taxon>Crocinitomicaceae</taxon>
        <taxon>Fluviicola</taxon>
    </lineage>
</organism>